<evidence type="ECO:0000256" key="8">
    <source>
        <dbReference type="SAM" id="Phobius"/>
    </source>
</evidence>
<evidence type="ECO:0000313" key="12">
    <source>
        <dbReference type="EMBL" id="KAG7289810.1"/>
    </source>
</evidence>
<keyword evidence="13" id="KW-1185">Reference proteome</keyword>
<dbReference type="CDD" id="cd06186">
    <property type="entry name" value="NOX_Duox_like_FAD_NADP"/>
    <property type="match status" value="1"/>
</dbReference>
<dbReference type="InterPro" id="IPR007219">
    <property type="entry name" value="XnlR_reg_dom"/>
</dbReference>
<gene>
    <name evidence="12" type="ORF">NEMBOFW57_006187</name>
</gene>
<dbReference type="SFLD" id="SFLDG01168">
    <property type="entry name" value="Ferric_reductase_subgroup_(FRE"/>
    <property type="match status" value="1"/>
</dbReference>
<evidence type="ECO:0000256" key="9">
    <source>
        <dbReference type="SAM" id="SignalP"/>
    </source>
</evidence>
<feature type="transmembrane region" description="Helical" evidence="8">
    <location>
        <begin position="397"/>
        <end position="418"/>
    </location>
</feature>
<proteinExistence type="predicted"/>
<dbReference type="Proteomes" id="UP001197093">
    <property type="component" value="Unassembled WGS sequence"/>
</dbReference>
<dbReference type="GO" id="GO:0003677">
    <property type="term" value="F:DNA binding"/>
    <property type="evidence" value="ECO:0007669"/>
    <property type="project" value="InterPro"/>
</dbReference>
<dbReference type="Pfam" id="PF04082">
    <property type="entry name" value="Fungal_trans"/>
    <property type="match status" value="1"/>
</dbReference>
<evidence type="ECO:0000256" key="1">
    <source>
        <dbReference type="ARBA" id="ARBA00004141"/>
    </source>
</evidence>
<evidence type="ECO:0008006" key="14">
    <source>
        <dbReference type="Google" id="ProtNLM"/>
    </source>
</evidence>
<dbReference type="GO" id="GO:0015677">
    <property type="term" value="P:copper ion import"/>
    <property type="evidence" value="ECO:0007669"/>
    <property type="project" value="TreeGrafter"/>
</dbReference>
<evidence type="ECO:0000259" key="11">
    <source>
        <dbReference type="Pfam" id="PF04082"/>
    </source>
</evidence>
<keyword evidence="6 8" id="KW-0472">Membrane</keyword>
<dbReference type="EMBL" id="JAHCVI010000002">
    <property type="protein sequence ID" value="KAG7289810.1"/>
    <property type="molecule type" value="Genomic_DNA"/>
</dbReference>
<feature type="transmembrane region" description="Helical" evidence="8">
    <location>
        <begin position="425"/>
        <end position="445"/>
    </location>
</feature>
<keyword evidence="3 8" id="KW-0812">Transmembrane</keyword>
<reference evidence="12" key="1">
    <citation type="submission" date="2023-02" db="EMBL/GenBank/DDBJ databases">
        <authorList>
            <person name="Palmer J.M."/>
        </authorList>
    </citation>
    <scope>NUCLEOTIDE SEQUENCE</scope>
    <source>
        <strain evidence="12">FW57</strain>
    </source>
</reference>
<keyword evidence="4 8" id="KW-1133">Transmembrane helix</keyword>
<dbReference type="GO" id="GO:0000293">
    <property type="term" value="F:ferric-chelate reductase activity"/>
    <property type="evidence" value="ECO:0007669"/>
    <property type="project" value="TreeGrafter"/>
</dbReference>
<dbReference type="InterPro" id="IPR051410">
    <property type="entry name" value="Ferric/Cupric_Reductase"/>
</dbReference>
<feature type="transmembrane region" description="Helical" evidence="8">
    <location>
        <begin position="320"/>
        <end position="341"/>
    </location>
</feature>
<evidence type="ECO:0000313" key="13">
    <source>
        <dbReference type="Proteomes" id="UP001197093"/>
    </source>
</evidence>
<evidence type="ECO:0000256" key="7">
    <source>
        <dbReference type="ARBA" id="ARBA00023242"/>
    </source>
</evidence>
<dbReference type="GO" id="GO:0006351">
    <property type="term" value="P:DNA-templated transcription"/>
    <property type="evidence" value="ECO:0007669"/>
    <property type="project" value="InterPro"/>
</dbReference>
<sequence>MRLACRSFLPSAALLVLHAAGALGDGTGFIGLGKTLYSPTCAFACRNVIRNCKLLCTPAESTANHGTAHNPVTTPPECFVSDEDFLRTMALCIDNYCSRSDNPPMDLIKDYWASHLGTGTLGNYDYTPTIPYHDALAAAREDERRAVNKTGDSNTGDNNPHAGHKRQFMTEAGPDVTSALPHIKSRQPLNVTSFILPGDWQKQYNGMLDFEINENGHSQYALVIMFVAILLPVLLSLIRFIPGLLRSKQWSLFQSALVHPATWGKRHRTPVPGGTMPTRGQALYILLISTLNLVFLLAPYVRHHPQGTFASPAEQTLSIIGNRAGVLAMGNVVAVFLFATRNNVLLWLADGSHGTYLLLHRWLGYWAVFHTALHSVLLLAYYKQYGDYAAEFAREYWVWGIVGTVAVCAVVPFSLLAVRQAVYEFFVATHVVLALLFVVGYYYHIWYCYKYAWGYEIWAFMGAGIWATDRLARLVRMGWQGWRTATVRIMQDTDGEYLAIDVEGRPLSDGGVAYLSFPTVGWRIWESHPFSVAFTRGKTAGSGTESPQPPTPTSAENKEAVVETVSASRNIPNQPVSAFFARVRAGVTRNLSTKAAAAGGSLRLPVLVDGTYHHSGAVAAELSHCSNIVSVAGGVGITALLPHLRQVAKPSQLFWGSRKAGLVSAAAPALEQLPANVEVETSVGARLDLDGILHRALTTKGEEDGGPTVQLSRSGVATRPYVLVDEAFTWYLRKTAQHQPSSSRPAQPVRSTAAETLSPIPLVSSGYDAAESDSQPGRPEEAGSVSYVIEVIHGPSNGPAQPSRVQYPIPASIIDRSLSTFGPGDTACTSPFEDCLLVPKPAVSEQLIRAFFQVIHPACPVLDREQFSRLYLHGKASPMVLQVVFFLGFTVCRDELVRESGFCDRATARKTCYRRAKTLYDIDHDTDPFNVVAVLLLLGFWRAGSDEQKDSYHWVGCATSFAQSLGLHRSCVFLLSLSILRKMIMSMNWAGPNTLI</sequence>
<evidence type="ECO:0000256" key="4">
    <source>
        <dbReference type="ARBA" id="ARBA00022989"/>
    </source>
</evidence>
<dbReference type="InterPro" id="IPR013130">
    <property type="entry name" value="Fe3_Rdtase_TM_dom"/>
</dbReference>
<dbReference type="Pfam" id="PF01794">
    <property type="entry name" value="Ferric_reduct"/>
    <property type="match status" value="1"/>
</dbReference>
<evidence type="ECO:0000256" key="6">
    <source>
        <dbReference type="ARBA" id="ARBA00023136"/>
    </source>
</evidence>
<dbReference type="PANTHER" id="PTHR32361">
    <property type="entry name" value="FERRIC/CUPRIC REDUCTASE TRANSMEMBRANE COMPONENT"/>
    <property type="match status" value="1"/>
</dbReference>
<protein>
    <recommendedName>
        <fullName evidence="14">Ferric oxidoreductase domain-containing protein</fullName>
    </recommendedName>
</protein>
<keyword evidence="5" id="KW-0406">Ion transport</keyword>
<dbReference type="GO" id="GO:0008270">
    <property type="term" value="F:zinc ion binding"/>
    <property type="evidence" value="ECO:0007669"/>
    <property type="project" value="InterPro"/>
</dbReference>
<feature type="domain" description="Ferric oxidoreductase" evidence="10">
    <location>
        <begin position="324"/>
        <end position="440"/>
    </location>
</feature>
<name>A0AAD4EYQ0_9PEZI</name>
<feature type="transmembrane region" description="Helical" evidence="8">
    <location>
        <begin position="362"/>
        <end position="382"/>
    </location>
</feature>
<dbReference type="GO" id="GO:0006826">
    <property type="term" value="P:iron ion transport"/>
    <property type="evidence" value="ECO:0007669"/>
    <property type="project" value="TreeGrafter"/>
</dbReference>
<feature type="signal peptide" evidence="9">
    <location>
        <begin position="1"/>
        <end position="24"/>
    </location>
</feature>
<keyword evidence="7" id="KW-0539">Nucleus</keyword>
<feature type="transmembrane region" description="Helical" evidence="8">
    <location>
        <begin position="282"/>
        <end position="300"/>
    </location>
</feature>
<comment type="subcellular location">
    <subcellularLocation>
        <location evidence="1">Membrane</location>
        <topology evidence="1">Multi-pass membrane protein</topology>
    </subcellularLocation>
</comment>
<dbReference type="GO" id="GO:0006879">
    <property type="term" value="P:intracellular iron ion homeostasis"/>
    <property type="evidence" value="ECO:0007669"/>
    <property type="project" value="TreeGrafter"/>
</dbReference>
<feature type="domain" description="Xylanolytic transcriptional activator regulatory" evidence="11">
    <location>
        <begin position="849"/>
        <end position="971"/>
    </location>
</feature>
<evidence type="ECO:0000256" key="3">
    <source>
        <dbReference type="ARBA" id="ARBA00022692"/>
    </source>
</evidence>
<keyword evidence="9" id="KW-0732">Signal</keyword>
<organism evidence="12 13">
    <name type="scientific">Staphylotrichum longicolle</name>
    <dbReference type="NCBI Taxonomy" id="669026"/>
    <lineage>
        <taxon>Eukaryota</taxon>
        <taxon>Fungi</taxon>
        <taxon>Dikarya</taxon>
        <taxon>Ascomycota</taxon>
        <taxon>Pezizomycotina</taxon>
        <taxon>Sordariomycetes</taxon>
        <taxon>Sordariomycetidae</taxon>
        <taxon>Sordariales</taxon>
        <taxon>Chaetomiaceae</taxon>
        <taxon>Staphylotrichum</taxon>
    </lineage>
</organism>
<feature type="chain" id="PRO_5041973611" description="Ferric oxidoreductase domain-containing protein" evidence="9">
    <location>
        <begin position="25"/>
        <end position="996"/>
    </location>
</feature>
<dbReference type="CDD" id="cd12148">
    <property type="entry name" value="fungal_TF_MHR"/>
    <property type="match status" value="1"/>
</dbReference>
<accession>A0AAD4EYQ0</accession>
<dbReference type="AlphaFoldDB" id="A0AAD4EYQ0"/>
<evidence type="ECO:0000256" key="5">
    <source>
        <dbReference type="ARBA" id="ARBA00023065"/>
    </source>
</evidence>
<keyword evidence="2" id="KW-0813">Transport</keyword>
<dbReference type="PANTHER" id="PTHR32361:SF9">
    <property type="entry name" value="FERRIC REDUCTASE TRANSMEMBRANE COMPONENT 3-RELATED"/>
    <property type="match status" value="1"/>
</dbReference>
<comment type="caution">
    <text evidence="12">The sequence shown here is derived from an EMBL/GenBank/DDBJ whole genome shotgun (WGS) entry which is preliminary data.</text>
</comment>
<evidence type="ECO:0000259" key="10">
    <source>
        <dbReference type="Pfam" id="PF01794"/>
    </source>
</evidence>
<evidence type="ECO:0000256" key="2">
    <source>
        <dbReference type="ARBA" id="ARBA00022448"/>
    </source>
</evidence>
<feature type="transmembrane region" description="Helical" evidence="8">
    <location>
        <begin position="220"/>
        <end position="241"/>
    </location>
</feature>
<dbReference type="GO" id="GO:0005886">
    <property type="term" value="C:plasma membrane"/>
    <property type="evidence" value="ECO:0007669"/>
    <property type="project" value="TreeGrafter"/>
</dbReference>